<reference evidence="1" key="1">
    <citation type="submission" date="2021-02" db="EMBL/GenBank/DDBJ databases">
        <authorList>
            <person name="Dougan E. K."/>
            <person name="Rhodes N."/>
            <person name="Thang M."/>
            <person name="Chan C."/>
        </authorList>
    </citation>
    <scope>NUCLEOTIDE SEQUENCE</scope>
</reference>
<protein>
    <recommendedName>
        <fullName evidence="3">Apple domain-containing protein</fullName>
    </recommendedName>
</protein>
<dbReference type="Proteomes" id="UP000626109">
    <property type="component" value="Unassembled WGS sequence"/>
</dbReference>
<proteinExistence type="predicted"/>
<dbReference type="AlphaFoldDB" id="A0A813L609"/>
<evidence type="ECO:0000313" key="1">
    <source>
        <dbReference type="EMBL" id="CAE8721337.1"/>
    </source>
</evidence>
<comment type="caution">
    <text evidence="1">The sequence shown here is derived from an EMBL/GenBank/DDBJ whole genome shotgun (WGS) entry which is preliminary data.</text>
</comment>
<organism evidence="1 2">
    <name type="scientific">Polarella glacialis</name>
    <name type="common">Dinoflagellate</name>
    <dbReference type="NCBI Taxonomy" id="89957"/>
    <lineage>
        <taxon>Eukaryota</taxon>
        <taxon>Sar</taxon>
        <taxon>Alveolata</taxon>
        <taxon>Dinophyceae</taxon>
        <taxon>Suessiales</taxon>
        <taxon>Suessiaceae</taxon>
        <taxon>Polarella</taxon>
    </lineage>
</organism>
<feature type="non-terminal residue" evidence="1">
    <location>
        <position position="229"/>
    </location>
</feature>
<name>A0A813L609_POLGL</name>
<sequence length="229" mass="24352">EGRPASCWETSVLDSTSDGWDGQCDGLSETGDTSEPSCRESCSRDPLCSVFQFTQSNACFQGTTQACGSVEGSPMQLVSAERLQHGDVRVLKDMTGLLVENLRPLGSMALGGQAAGIRACRNYCYSTLTCQYWQFSQQSGCSVEDPTVKEENEVFGQDAYFIAQYPLTLAGGVVAMPPVVAGEYIQHICPAPSASLGGFAAASAWSELSPRWLPWITGGVVLITLAGVV</sequence>
<dbReference type="EMBL" id="CAJNNW010034036">
    <property type="protein sequence ID" value="CAE8721337.1"/>
    <property type="molecule type" value="Genomic_DNA"/>
</dbReference>
<feature type="non-terminal residue" evidence="1">
    <location>
        <position position="1"/>
    </location>
</feature>
<accession>A0A813L609</accession>
<evidence type="ECO:0000313" key="2">
    <source>
        <dbReference type="Proteomes" id="UP000626109"/>
    </source>
</evidence>
<gene>
    <name evidence="1" type="ORF">PGLA2088_LOCUS41874</name>
</gene>
<evidence type="ECO:0008006" key="3">
    <source>
        <dbReference type="Google" id="ProtNLM"/>
    </source>
</evidence>